<dbReference type="AlphaFoldDB" id="M7Z7A0"/>
<sequence>MAFDVVTRRGGTAQDGASEGHGVDVDLGARPGTLQAARGRLVADQQWKRVDPAERAKISLARRLALRNLHHCLIFDLVTADLRRLGLRLLNEQAARGSGGPSTRGGLAYWCPTTSDARKQRPGSEWRLEATAKTAAVLDRLEA</sequence>
<protein>
    <submittedName>
        <fullName evidence="1">Uncharacterized protein</fullName>
    </submittedName>
</protein>
<name>M7Z7A0_TRIUA</name>
<reference evidence="1" key="1">
    <citation type="journal article" date="2013" name="Nature">
        <title>Draft genome of the wheat A-genome progenitor Triticum urartu.</title>
        <authorList>
            <person name="Ling H.Q."/>
            <person name="Zhao S."/>
            <person name="Liu D."/>
            <person name="Wang J."/>
            <person name="Sun H."/>
            <person name="Zhang C."/>
            <person name="Fan H."/>
            <person name="Li D."/>
            <person name="Dong L."/>
            <person name="Tao Y."/>
            <person name="Gao C."/>
            <person name="Wu H."/>
            <person name="Li Y."/>
            <person name="Cui Y."/>
            <person name="Guo X."/>
            <person name="Zheng S."/>
            <person name="Wang B."/>
            <person name="Yu K."/>
            <person name="Liang Q."/>
            <person name="Yang W."/>
            <person name="Lou X."/>
            <person name="Chen J."/>
            <person name="Feng M."/>
            <person name="Jian J."/>
            <person name="Zhang X."/>
            <person name="Luo G."/>
            <person name="Jiang Y."/>
            <person name="Liu J."/>
            <person name="Wang Z."/>
            <person name="Sha Y."/>
            <person name="Zhang B."/>
            <person name="Wu H."/>
            <person name="Tang D."/>
            <person name="Shen Q."/>
            <person name="Xue P."/>
            <person name="Zou S."/>
            <person name="Wang X."/>
            <person name="Liu X."/>
            <person name="Wang F."/>
            <person name="Yang Y."/>
            <person name="An X."/>
            <person name="Dong Z."/>
            <person name="Zhang K."/>
            <person name="Zhang X."/>
            <person name="Luo M.C."/>
            <person name="Dvorak J."/>
            <person name="Tong Y."/>
            <person name="Wang J."/>
            <person name="Yang H."/>
            <person name="Li Z."/>
            <person name="Wang D."/>
            <person name="Zhang A."/>
            <person name="Wang J."/>
        </authorList>
    </citation>
    <scope>NUCLEOTIDE SEQUENCE</scope>
</reference>
<evidence type="ECO:0000313" key="1">
    <source>
        <dbReference type="EMBL" id="EMS59033.1"/>
    </source>
</evidence>
<accession>M7Z7A0</accession>
<gene>
    <name evidence="1" type="ORF">TRIUR3_34847</name>
</gene>
<dbReference type="EMBL" id="KD125219">
    <property type="protein sequence ID" value="EMS59033.1"/>
    <property type="molecule type" value="Genomic_DNA"/>
</dbReference>
<organism evidence="1">
    <name type="scientific">Triticum urartu</name>
    <name type="common">Red wild einkorn</name>
    <name type="synonym">Crithodium urartu</name>
    <dbReference type="NCBI Taxonomy" id="4572"/>
    <lineage>
        <taxon>Eukaryota</taxon>
        <taxon>Viridiplantae</taxon>
        <taxon>Streptophyta</taxon>
        <taxon>Embryophyta</taxon>
        <taxon>Tracheophyta</taxon>
        <taxon>Spermatophyta</taxon>
        <taxon>Magnoliopsida</taxon>
        <taxon>Liliopsida</taxon>
        <taxon>Poales</taxon>
        <taxon>Poaceae</taxon>
        <taxon>BOP clade</taxon>
        <taxon>Pooideae</taxon>
        <taxon>Triticodae</taxon>
        <taxon>Triticeae</taxon>
        <taxon>Triticinae</taxon>
        <taxon>Triticum</taxon>
    </lineage>
</organism>
<proteinExistence type="predicted"/>